<dbReference type="eggNOG" id="COG0741">
    <property type="taxonomic scope" value="Bacteria"/>
</dbReference>
<feature type="domain" description="LysM" evidence="2">
    <location>
        <begin position="509"/>
        <end position="553"/>
    </location>
</feature>
<dbReference type="AlphaFoldDB" id="Q3A2X4"/>
<dbReference type="HOGENOM" id="CLU_009520_1_3_7"/>
<reference evidence="4" key="1">
    <citation type="submission" date="2005-10" db="EMBL/GenBank/DDBJ databases">
        <title>Complete sequence of Pelobacter carbinolicus DSM 2380.</title>
        <authorList>
            <person name="Copeland A."/>
            <person name="Lucas S."/>
            <person name="Lapidus A."/>
            <person name="Barry K."/>
            <person name="Detter J.C."/>
            <person name="Glavina T."/>
            <person name="Hammon N."/>
            <person name="Israni S."/>
            <person name="Pitluck S."/>
            <person name="Chertkov O."/>
            <person name="Schmutz J."/>
            <person name="Larimer F."/>
            <person name="Land M."/>
            <person name="Kyrpides N."/>
            <person name="Ivanova N."/>
            <person name="Richardson P."/>
        </authorList>
    </citation>
    <scope>NUCLEOTIDE SEQUENCE [LARGE SCALE GENOMIC DNA]</scope>
    <source>
        <strain evidence="4">DSM 2380 / NBRC 103641 / GraBd1</strain>
    </source>
</reference>
<feature type="signal peptide" evidence="1">
    <location>
        <begin position="1"/>
        <end position="26"/>
    </location>
</feature>
<dbReference type="InterPro" id="IPR036779">
    <property type="entry name" value="LysM_dom_sf"/>
</dbReference>
<dbReference type="SUPFAM" id="SSF54106">
    <property type="entry name" value="LysM domain"/>
    <property type="match status" value="4"/>
</dbReference>
<dbReference type="CDD" id="cd00118">
    <property type="entry name" value="LysM"/>
    <property type="match status" value="4"/>
</dbReference>
<name>Q3A2X4_SYNC1</name>
<gene>
    <name evidence="3" type="ordered locus">Pcar_2042</name>
</gene>
<feature type="domain" description="LysM" evidence="2">
    <location>
        <begin position="565"/>
        <end position="609"/>
    </location>
</feature>
<dbReference type="CDD" id="cd16894">
    <property type="entry name" value="MltD-like"/>
    <property type="match status" value="1"/>
</dbReference>
<dbReference type="PROSITE" id="PS51257">
    <property type="entry name" value="PROKAR_LIPOPROTEIN"/>
    <property type="match status" value="1"/>
</dbReference>
<dbReference type="eggNOG" id="COG1388">
    <property type="taxonomic scope" value="Bacteria"/>
</dbReference>
<dbReference type="GO" id="GO:0008932">
    <property type="term" value="F:lytic endotransglycosylase activity"/>
    <property type="evidence" value="ECO:0007669"/>
    <property type="project" value="TreeGrafter"/>
</dbReference>
<feature type="domain" description="LysM" evidence="2">
    <location>
        <begin position="385"/>
        <end position="429"/>
    </location>
</feature>
<dbReference type="InterPro" id="IPR018392">
    <property type="entry name" value="LysM"/>
</dbReference>
<dbReference type="KEGG" id="pca:Pcar_2042"/>
<feature type="chain" id="PRO_5004223465" evidence="1">
    <location>
        <begin position="27"/>
        <end position="617"/>
    </location>
</feature>
<dbReference type="STRING" id="338963.Pcar_2042"/>
<protein>
    <submittedName>
        <fullName evidence="3">Lytic transglycosylase, SLT, LysM, LysM, LysM and LysM domain-containing</fullName>
    </submittedName>
</protein>
<proteinExistence type="predicted"/>
<dbReference type="InterPro" id="IPR023346">
    <property type="entry name" value="Lysozyme-like_dom_sf"/>
</dbReference>
<dbReference type="Gene3D" id="1.10.530.10">
    <property type="match status" value="1"/>
</dbReference>
<reference evidence="3 4" key="2">
    <citation type="journal article" date="2012" name="BMC Genomics">
        <title>The genome of Pelobacter carbinolicus reveals surprising metabolic capabilities and physiological features.</title>
        <authorList>
            <person name="Aklujkar M."/>
            <person name="Haveman S.A."/>
            <person name="Didonato R.Jr."/>
            <person name="Chertkov O."/>
            <person name="Han C.S."/>
            <person name="Land M.L."/>
            <person name="Brown P."/>
            <person name="Lovley D.R."/>
        </authorList>
    </citation>
    <scope>NUCLEOTIDE SEQUENCE [LARGE SCALE GENOMIC DNA]</scope>
    <source>
        <strain evidence="4">DSM 2380 / NBRC 103641 / GraBd1</strain>
    </source>
</reference>
<evidence type="ECO:0000313" key="4">
    <source>
        <dbReference type="Proteomes" id="UP000002534"/>
    </source>
</evidence>
<dbReference type="Gene3D" id="3.10.350.10">
    <property type="entry name" value="LysM domain"/>
    <property type="match status" value="4"/>
</dbReference>
<evidence type="ECO:0000259" key="2">
    <source>
        <dbReference type="PROSITE" id="PS51782"/>
    </source>
</evidence>
<keyword evidence="1" id="KW-0732">Signal</keyword>
<dbReference type="SUPFAM" id="SSF53955">
    <property type="entry name" value="Lysozyme-like"/>
    <property type="match status" value="1"/>
</dbReference>
<dbReference type="Pfam" id="PF01476">
    <property type="entry name" value="LysM"/>
    <property type="match status" value="4"/>
</dbReference>
<dbReference type="InterPro" id="IPR008258">
    <property type="entry name" value="Transglycosylase_SLT_dom_1"/>
</dbReference>
<sequence>MLKRYGLVILVAGLLAGCQTSMQSVAVGGGDEPADSVRMEAVADSGMEQPPTRGLGAADDVKDNDVPAVESGLETEDALNVCEVPVDPETLEDMELLSDVDKKPPEDEGDTAVERDPVYDLPVVENDKVRYFIDYYTKRGSRGFRRWLERSGRYLPMMQAVFAEEGLPLDLAYLAMIESGFNVKACSRANAVGPWQFIASTGKMYDLHNEWWRDERRDPVKATRAAARHLRDLHARFNGDWPLAIAAYNAGPGKVSQAIRRTGSRDFWKISRGKHLRAETRNYLPKLFAVLHIAKSPAKYGFENLRYQAPLVYDEVALPSSTDLDIVARLCDVKYEDIQNLNPELKRWCTPPGIKNYRLRIPAGKREAFMKAYAKIPANRRANYRHYRVRSGDTLGALAVRYGIRSRDIMLLNRIKNPRALRIGSDLILPLRRDYSKAPVAALGDDYVRSKTRSYKVRNGDSLWRIARRFNVSTAQLAAWNGMAVNGVLRPGKVLKVAGGASRKLVLTGTYRVRSGDNLWTIARKRNVTVSQLCAWNGLSKNSLLKPGMVLKLAAAGGSVKSRKIIYKVRSGDSLWSISRRFDLAIGKICSLNNLGRKHVLQPGQKLTLLVGDDHRG</sequence>
<keyword evidence="4" id="KW-1185">Reference proteome</keyword>
<dbReference type="SMART" id="SM00257">
    <property type="entry name" value="LysM"/>
    <property type="match status" value="4"/>
</dbReference>
<dbReference type="PROSITE" id="PS51782">
    <property type="entry name" value="LYSM"/>
    <property type="match status" value="4"/>
</dbReference>
<dbReference type="PANTHER" id="PTHR33734:SF22">
    <property type="entry name" value="MEMBRANE-BOUND LYTIC MUREIN TRANSGLYCOSYLASE D"/>
    <property type="match status" value="1"/>
</dbReference>
<evidence type="ECO:0000313" key="3">
    <source>
        <dbReference type="EMBL" id="ABA89283.1"/>
    </source>
</evidence>
<dbReference type="PANTHER" id="PTHR33734">
    <property type="entry name" value="LYSM DOMAIN-CONTAINING GPI-ANCHORED PROTEIN 2"/>
    <property type="match status" value="1"/>
</dbReference>
<evidence type="ECO:0000256" key="1">
    <source>
        <dbReference type="SAM" id="SignalP"/>
    </source>
</evidence>
<dbReference type="Pfam" id="PF01464">
    <property type="entry name" value="SLT"/>
    <property type="match status" value="1"/>
</dbReference>
<accession>Q3A2X4</accession>
<dbReference type="EMBL" id="CP000142">
    <property type="protein sequence ID" value="ABA89283.1"/>
    <property type="molecule type" value="Genomic_DNA"/>
</dbReference>
<feature type="domain" description="LysM" evidence="2">
    <location>
        <begin position="453"/>
        <end position="497"/>
    </location>
</feature>
<dbReference type="Proteomes" id="UP000002534">
    <property type="component" value="Chromosome"/>
</dbReference>
<dbReference type="CAZy" id="GH23">
    <property type="family name" value="Glycoside Hydrolase Family 23"/>
</dbReference>
<organism evidence="3 4">
    <name type="scientific">Syntrophotalea carbinolica (strain DSM 2380 / NBRC 103641 / GraBd1)</name>
    <name type="common">Pelobacter carbinolicus</name>
    <dbReference type="NCBI Taxonomy" id="338963"/>
    <lineage>
        <taxon>Bacteria</taxon>
        <taxon>Pseudomonadati</taxon>
        <taxon>Thermodesulfobacteriota</taxon>
        <taxon>Desulfuromonadia</taxon>
        <taxon>Desulfuromonadales</taxon>
        <taxon>Syntrophotaleaceae</taxon>
        <taxon>Syntrophotalea</taxon>
    </lineage>
</organism>